<feature type="region of interest" description="Disordered" evidence="1">
    <location>
        <begin position="75"/>
        <end position="106"/>
    </location>
</feature>
<dbReference type="Proteomes" id="UP000621210">
    <property type="component" value="Unassembled WGS sequence"/>
</dbReference>
<keyword evidence="3" id="KW-1185">Reference proteome</keyword>
<dbReference type="AlphaFoldDB" id="A0A926L358"/>
<evidence type="ECO:0000256" key="1">
    <source>
        <dbReference type="SAM" id="MobiDB-lite"/>
    </source>
</evidence>
<protein>
    <submittedName>
        <fullName evidence="2">Uncharacterized protein</fullName>
    </submittedName>
</protein>
<gene>
    <name evidence="2" type="ORF">H0H10_21425</name>
</gene>
<accession>A0A926L358</accession>
<evidence type="ECO:0000313" key="2">
    <source>
        <dbReference type="EMBL" id="MBD0421680.1"/>
    </source>
</evidence>
<reference evidence="2" key="1">
    <citation type="submission" date="2020-09" db="EMBL/GenBank/DDBJ databases">
        <title>Streptomyces grisecoloratus sp. nov., isolated from cotton soil.</title>
        <authorList>
            <person name="Xing L."/>
        </authorList>
    </citation>
    <scope>NUCLEOTIDE SEQUENCE</scope>
    <source>
        <strain evidence="2">TRM S81-3</strain>
    </source>
</reference>
<sequence length="106" mass="12123">MTRHDPKAKVRQLLYELCVDLGFCLPPQEHHRLQEAPPADVDGFTDAVFEAEGMDPGLHEELRRQVRDRVDRHMRGWGAPWSTGIPDDEPGERRPRPFTEGDGNPL</sequence>
<proteinExistence type="predicted"/>
<dbReference type="RefSeq" id="WP_188182641.1">
    <property type="nucleotide sequence ID" value="NZ_JACVQF010000200.1"/>
</dbReference>
<dbReference type="EMBL" id="JACVQF010000200">
    <property type="protein sequence ID" value="MBD0421680.1"/>
    <property type="molecule type" value="Genomic_DNA"/>
</dbReference>
<evidence type="ECO:0000313" key="3">
    <source>
        <dbReference type="Proteomes" id="UP000621210"/>
    </source>
</evidence>
<comment type="caution">
    <text evidence="2">The sequence shown here is derived from an EMBL/GenBank/DDBJ whole genome shotgun (WGS) entry which is preliminary data.</text>
</comment>
<reference evidence="2" key="2">
    <citation type="submission" date="2020-09" db="EMBL/GenBank/DDBJ databases">
        <authorList>
            <person name="Luo X."/>
        </authorList>
    </citation>
    <scope>NUCLEOTIDE SEQUENCE</scope>
    <source>
        <strain evidence="2">TRM S81-3</strain>
    </source>
</reference>
<name>A0A926L358_9ACTN</name>
<organism evidence="2 3">
    <name type="scientific">Streptomyces griseicoloratus</name>
    <dbReference type="NCBI Taxonomy" id="2752516"/>
    <lineage>
        <taxon>Bacteria</taxon>
        <taxon>Bacillati</taxon>
        <taxon>Actinomycetota</taxon>
        <taxon>Actinomycetes</taxon>
        <taxon>Kitasatosporales</taxon>
        <taxon>Streptomycetaceae</taxon>
        <taxon>Streptomyces</taxon>
    </lineage>
</organism>